<protein>
    <submittedName>
        <fullName evidence="2">Uncharacterized protein</fullName>
    </submittedName>
</protein>
<accession>A0A4Z1I8H1</accession>
<feature type="compositionally biased region" description="Acidic residues" evidence="1">
    <location>
        <begin position="12"/>
        <end position="23"/>
    </location>
</feature>
<comment type="caution">
    <text evidence="2">The sequence shown here is derived from an EMBL/GenBank/DDBJ whole genome shotgun (WGS) entry which is preliminary data.</text>
</comment>
<evidence type="ECO:0000256" key="1">
    <source>
        <dbReference type="SAM" id="MobiDB-lite"/>
    </source>
</evidence>
<keyword evidence="3" id="KW-1185">Reference proteome</keyword>
<reference evidence="2 3" key="1">
    <citation type="submission" date="2017-12" db="EMBL/GenBank/DDBJ databases">
        <title>Comparative genomics of Botrytis spp.</title>
        <authorList>
            <person name="Valero-Jimenez C.A."/>
            <person name="Tapia P."/>
            <person name="Veloso J."/>
            <person name="Silva-Moreno E."/>
            <person name="Staats M."/>
            <person name="Valdes J.H."/>
            <person name="Van Kan J.A.L."/>
        </authorList>
    </citation>
    <scope>NUCLEOTIDE SEQUENCE [LARGE SCALE GENOMIC DNA]</scope>
    <source>
        <strain evidence="2 3">MUCL11595</strain>
    </source>
</reference>
<evidence type="ECO:0000313" key="3">
    <source>
        <dbReference type="Proteomes" id="UP000297527"/>
    </source>
</evidence>
<dbReference type="Proteomes" id="UP000297527">
    <property type="component" value="Unassembled WGS sequence"/>
</dbReference>
<dbReference type="AlphaFoldDB" id="A0A4Z1I8H1"/>
<name>A0A4Z1I8H1_9HELO</name>
<feature type="region of interest" description="Disordered" evidence="1">
    <location>
        <begin position="1"/>
        <end position="23"/>
    </location>
</feature>
<evidence type="ECO:0000313" key="2">
    <source>
        <dbReference type="EMBL" id="TGO53243.1"/>
    </source>
</evidence>
<dbReference type="EMBL" id="PQXN01000127">
    <property type="protein sequence ID" value="TGO53243.1"/>
    <property type="molecule type" value="Genomic_DNA"/>
</dbReference>
<gene>
    <name evidence="2" type="ORF">BCON_0127g00160</name>
</gene>
<organism evidence="2 3">
    <name type="scientific">Botryotinia convoluta</name>
    <dbReference type="NCBI Taxonomy" id="54673"/>
    <lineage>
        <taxon>Eukaryota</taxon>
        <taxon>Fungi</taxon>
        <taxon>Dikarya</taxon>
        <taxon>Ascomycota</taxon>
        <taxon>Pezizomycotina</taxon>
        <taxon>Leotiomycetes</taxon>
        <taxon>Helotiales</taxon>
        <taxon>Sclerotiniaceae</taxon>
        <taxon>Botryotinia</taxon>
    </lineage>
</organism>
<proteinExistence type="predicted"/>
<sequence length="126" mass="13207">MAIPAMAPGGSFDEEGDDGDDEDVGVVVVVVVEDLTVDDDPEDEEVIANEDEVLDEEAEGRGRSWSFENFIAETLACGVVAAVPFAGCGVVDDADGAAAVGFEVDFSVEGWLVAVLIFETGHVLDR</sequence>